<dbReference type="Proteomes" id="UP000266841">
    <property type="component" value="Unassembled WGS sequence"/>
</dbReference>
<dbReference type="Gene3D" id="1.25.40.10">
    <property type="entry name" value="Tetratricopeptide repeat domain"/>
    <property type="match status" value="1"/>
</dbReference>
<sequence length="396" mass="43955">MAEGRQGCPSATITPSTSSSKEHSLRPAHRTAAADCTQAYSPARRRGRSRRTRAAAALSLSLAHAHSLDRPLVLLRVAYGKGVEKDVARGIRHWQHAAIQGHPESRLILGFLEYHLLNHELAVQHLMISTKMGCEKSLNGIKELFMGGHATKAQYVEALKGYQNALEETKSPQREEAKAFLNSLKDKDSLDVIKKMFMRGDSAKEQHAEAMKGYESAVEEMSRGIVPEELAELHLLERPVGHDLAVSQLGQRHTSAGKLLGEDPYAPRRDLGVDDQVWRFSIMRIERAASDFAEHRHDRSALGHLLPLGEHPHRRARVRHRYRHRVEVLDPYRRAVPRPGRGGVKPQVGVGEDEPAPPPLARPRPGLRPAVPAGRAGRPPAPRDAERLHVGPAVER</sequence>
<dbReference type="SUPFAM" id="SSF81901">
    <property type="entry name" value="HCP-like"/>
    <property type="match status" value="1"/>
</dbReference>
<protein>
    <submittedName>
        <fullName evidence="2">Uncharacterized protein</fullName>
    </submittedName>
</protein>
<feature type="compositionally biased region" description="Low complexity" evidence="1">
    <location>
        <begin position="9"/>
        <end position="19"/>
    </location>
</feature>
<dbReference type="EMBL" id="AGNL01045344">
    <property type="protein sequence ID" value="EJK48871.1"/>
    <property type="molecule type" value="Genomic_DNA"/>
</dbReference>
<accession>K0RIW5</accession>
<evidence type="ECO:0000256" key="1">
    <source>
        <dbReference type="SAM" id="MobiDB-lite"/>
    </source>
</evidence>
<name>K0RIW5_THAOC</name>
<keyword evidence="3" id="KW-1185">Reference proteome</keyword>
<feature type="compositionally biased region" description="Basic and acidic residues" evidence="1">
    <location>
        <begin position="381"/>
        <end position="396"/>
    </location>
</feature>
<evidence type="ECO:0000313" key="3">
    <source>
        <dbReference type="Proteomes" id="UP000266841"/>
    </source>
</evidence>
<dbReference type="AlphaFoldDB" id="K0RIW5"/>
<feature type="region of interest" description="Disordered" evidence="1">
    <location>
        <begin position="333"/>
        <end position="396"/>
    </location>
</feature>
<comment type="caution">
    <text evidence="2">The sequence shown here is derived from an EMBL/GenBank/DDBJ whole genome shotgun (WGS) entry which is preliminary data.</text>
</comment>
<evidence type="ECO:0000313" key="2">
    <source>
        <dbReference type="EMBL" id="EJK48871.1"/>
    </source>
</evidence>
<organism evidence="2 3">
    <name type="scientific">Thalassiosira oceanica</name>
    <name type="common">Marine diatom</name>
    <dbReference type="NCBI Taxonomy" id="159749"/>
    <lineage>
        <taxon>Eukaryota</taxon>
        <taxon>Sar</taxon>
        <taxon>Stramenopiles</taxon>
        <taxon>Ochrophyta</taxon>
        <taxon>Bacillariophyta</taxon>
        <taxon>Coscinodiscophyceae</taxon>
        <taxon>Thalassiosirophycidae</taxon>
        <taxon>Thalassiosirales</taxon>
        <taxon>Thalassiosiraceae</taxon>
        <taxon>Thalassiosira</taxon>
    </lineage>
</organism>
<dbReference type="InterPro" id="IPR011990">
    <property type="entry name" value="TPR-like_helical_dom_sf"/>
</dbReference>
<reference evidence="2 3" key="1">
    <citation type="journal article" date="2012" name="Genome Biol.">
        <title>Genome and low-iron response of an oceanic diatom adapted to chronic iron limitation.</title>
        <authorList>
            <person name="Lommer M."/>
            <person name="Specht M."/>
            <person name="Roy A.S."/>
            <person name="Kraemer L."/>
            <person name="Andreson R."/>
            <person name="Gutowska M.A."/>
            <person name="Wolf J."/>
            <person name="Bergner S.V."/>
            <person name="Schilhabel M.B."/>
            <person name="Klostermeier U.C."/>
            <person name="Beiko R.G."/>
            <person name="Rosenstiel P."/>
            <person name="Hippler M."/>
            <person name="Laroche J."/>
        </authorList>
    </citation>
    <scope>NUCLEOTIDE SEQUENCE [LARGE SCALE GENOMIC DNA]</scope>
    <source>
        <strain evidence="2 3">CCMP1005</strain>
    </source>
</reference>
<proteinExistence type="predicted"/>
<gene>
    <name evidence="2" type="ORF">THAOC_32301</name>
</gene>
<feature type="compositionally biased region" description="Low complexity" evidence="1">
    <location>
        <begin position="363"/>
        <end position="378"/>
    </location>
</feature>
<feature type="region of interest" description="Disordered" evidence="1">
    <location>
        <begin position="1"/>
        <end position="35"/>
    </location>
</feature>